<protein>
    <submittedName>
        <fullName evidence="1">Uncharacterized protein</fullName>
    </submittedName>
</protein>
<evidence type="ECO:0000313" key="2">
    <source>
        <dbReference type="Proteomes" id="UP000663881"/>
    </source>
</evidence>
<feature type="non-terminal residue" evidence="1">
    <location>
        <position position="1"/>
    </location>
</feature>
<gene>
    <name evidence="1" type="ORF">OKA104_LOCUS21553</name>
</gene>
<name>A0A819EH51_9BILA</name>
<reference evidence="1" key="1">
    <citation type="submission" date="2021-02" db="EMBL/GenBank/DDBJ databases">
        <authorList>
            <person name="Nowell W R."/>
        </authorList>
    </citation>
    <scope>NUCLEOTIDE SEQUENCE</scope>
</reference>
<accession>A0A819EH51</accession>
<evidence type="ECO:0000313" key="1">
    <source>
        <dbReference type="EMBL" id="CAF3852043.1"/>
    </source>
</evidence>
<organism evidence="1 2">
    <name type="scientific">Adineta steineri</name>
    <dbReference type="NCBI Taxonomy" id="433720"/>
    <lineage>
        <taxon>Eukaryota</taxon>
        <taxon>Metazoa</taxon>
        <taxon>Spiralia</taxon>
        <taxon>Gnathifera</taxon>
        <taxon>Rotifera</taxon>
        <taxon>Eurotatoria</taxon>
        <taxon>Bdelloidea</taxon>
        <taxon>Adinetida</taxon>
        <taxon>Adinetidae</taxon>
        <taxon>Adineta</taxon>
    </lineage>
</organism>
<dbReference type="Proteomes" id="UP000663881">
    <property type="component" value="Unassembled WGS sequence"/>
</dbReference>
<sequence length="269" mass="31631">MAAAVLLNDDIHTKTNDKSLEIFSLIWLDANVNVKGTRDTEVKLRSIINHIKKFQDVKQCQQYIEQTSQKDRLILVVSGRLGQEIVPSIHQLRQVISIYVYCIDKKNNEQWTFKFSKIKYVVVDLDELVSQITADHKIQKKIEEPLSINIFTTNVDTGKSTTRLNGQFVFSQILVDCLLRLKSTEIDKNELINLCENEYEGNFTELNNLREFQEDYSPDKVLLWYTKETFFYKTLNAALRTQNIHMIFLFRAFIYDIYCQLQKYQSKHP</sequence>
<dbReference type="EMBL" id="CAJOAY010001507">
    <property type="protein sequence ID" value="CAF3852043.1"/>
    <property type="molecule type" value="Genomic_DNA"/>
</dbReference>
<proteinExistence type="predicted"/>
<dbReference type="AlphaFoldDB" id="A0A819EH51"/>
<comment type="caution">
    <text evidence="1">The sequence shown here is derived from an EMBL/GenBank/DDBJ whole genome shotgun (WGS) entry which is preliminary data.</text>
</comment>